<feature type="transmembrane region" description="Helical" evidence="1">
    <location>
        <begin position="6"/>
        <end position="30"/>
    </location>
</feature>
<feature type="transmembrane region" description="Helical" evidence="1">
    <location>
        <begin position="73"/>
        <end position="91"/>
    </location>
</feature>
<accession>A0AAE0N652</accession>
<reference evidence="2" key="2">
    <citation type="submission" date="2023-06" db="EMBL/GenBank/DDBJ databases">
        <authorList>
            <consortium name="Lawrence Berkeley National Laboratory"/>
            <person name="Haridas S."/>
            <person name="Hensen N."/>
            <person name="Bonometti L."/>
            <person name="Westerberg I."/>
            <person name="Brannstrom I.O."/>
            <person name="Guillou S."/>
            <person name="Cros-Aarteil S."/>
            <person name="Calhoun S."/>
            <person name="Kuo A."/>
            <person name="Mondo S."/>
            <person name="Pangilinan J."/>
            <person name="Riley R."/>
            <person name="Labutti K."/>
            <person name="Andreopoulos B."/>
            <person name="Lipzen A."/>
            <person name="Chen C."/>
            <person name="Yanf M."/>
            <person name="Daum C."/>
            <person name="Ng V."/>
            <person name="Clum A."/>
            <person name="Steindorff A."/>
            <person name="Ohm R."/>
            <person name="Martin F."/>
            <person name="Silar P."/>
            <person name="Natvig D."/>
            <person name="Lalanne C."/>
            <person name="Gautier V."/>
            <person name="Ament-Velasquez S.L."/>
            <person name="Kruys A."/>
            <person name="Hutchinson M.I."/>
            <person name="Powell A.J."/>
            <person name="Barry K."/>
            <person name="Miller A.N."/>
            <person name="Grigoriev I.V."/>
            <person name="Debuchy R."/>
            <person name="Gladieux P."/>
            <person name="Thoren M.H."/>
            <person name="Johannesson H."/>
        </authorList>
    </citation>
    <scope>NUCLEOTIDE SEQUENCE</scope>
    <source>
        <strain evidence="2">CBS 958.72</strain>
    </source>
</reference>
<name>A0AAE0N652_9PEZI</name>
<evidence type="ECO:0000313" key="2">
    <source>
        <dbReference type="EMBL" id="KAK3370859.1"/>
    </source>
</evidence>
<sequence length="138" mass="14510">MGWVGFIMTGTITTTTTIAYLPTLLTVFSFSLSPNYGLLTTLAATPPLVCPALAASLHPLILGLPASLFGRVGTQYFTTFSPPTFYVYVFSSGEKRGKIRKTLGSLTSAALVGGATAASFLSFSLIGLLVYFDPQGRG</sequence>
<reference evidence="2" key="1">
    <citation type="journal article" date="2023" name="Mol. Phylogenet. Evol.">
        <title>Genome-scale phylogeny and comparative genomics of the fungal order Sordariales.</title>
        <authorList>
            <person name="Hensen N."/>
            <person name="Bonometti L."/>
            <person name="Westerberg I."/>
            <person name="Brannstrom I.O."/>
            <person name="Guillou S."/>
            <person name="Cros-Aarteil S."/>
            <person name="Calhoun S."/>
            <person name="Haridas S."/>
            <person name="Kuo A."/>
            <person name="Mondo S."/>
            <person name="Pangilinan J."/>
            <person name="Riley R."/>
            <person name="LaButti K."/>
            <person name="Andreopoulos B."/>
            <person name="Lipzen A."/>
            <person name="Chen C."/>
            <person name="Yan M."/>
            <person name="Daum C."/>
            <person name="Ng V."/>
            <person name="Clum A."/>
            <person name="Steindorff A."/>
            <person name="Ohm R.A."/>
            <person name="Martin F."/>
            <person name="Silar P."/>
            <person name="Natvig D.O."/>
            <person name="Lalanne C."/>
            <person name="Gautier V."/>
            <person name="Ament-Velasquez S.L."/>
            <person name="Kruys A."/>
            <person name="Hutchinson M.I."/>
            <person name="Powell A.J."/>
            <person name="Barry K."/>
            <person name="Miller A.N."/>
            <person name="Grigoriev I.V."/>
            <person name="Debuchy R."/>
            <person name="Gladieux P."/>
            <person name="Hiltunen Thoren M."/>
            <person name="Johannesson H."/>
        </authorList>
    </citation>
    <scope>NUCLEOTIDE SEQUENCE</scope>
    <source>
        <strain evidence="2">CBS 958.72</strain>
    </source>
</reference>
<proteinExistence type="predicted"/>
<feature type="transmembrane region" description="Helical" evidence="1">
    <location>
        <begin position="103"/>
        <end position="132"/>
    </location>
</feature>
<keyword evidence="1" id="KW-1133">Transmembrane helix</keyword>
<keyword evidence="1" id="KW-0812">Transmembrane</keyword>
<evidence type="ECO:0000256" key="1">
    <source>
        <dbReference type="SAM" id="Phobius"/>
    </source>
</evidence>
<keyword evidence="1" id="KW-0472">Membrane</keyword>
<gene>
    <name evidence="2" type="ORF">B0T24DRAFT_627215</name>
</gene>
<feature type="non-terminal residue" evidence="2">
    <location>
        <position position="138"/>
    </location>
</feature>
<dbReference type="Proteomes" id="UP001287356">
    <property type="component" value="Unassembled WGS sequence"/>
</dbReference>
<protein>
    <submittedName>
        <fullName evidence="2">Uncharacterized protein</fullName>
    </submittedName>
</protein>
<comment type="caution">
    <text evidence="2">The sequence shown here is derived from an EMBL/GenBank/DDBJ whole genome shotgun (WGS) entry which is preliminary data.</text>
</comment>
<keyword evidence="3" id="KW-1185">Reference proteome</keyword>
<evidence type="ECO:0000313" key="3">
    <source>
        <dbReference type="Proteomes" id="UP001287356"/>
    </source>
</evidence>
<dbReference type="AlphaFoldDB" id="A0AAE0N652"/>
<dbReference type="EMBL" id="JAULSN010000005">
    <property type="protein sequence ID" value="KAK3370859.1"/>
    <property type="molecule type" value="Genomic_DNA"/>
</dbReference>
<feature type="transmembrane region" description="Helical" evidence="1">
    <location>
        <begin position="37"/>
        <end position="61"/>
    </location>
</feature>
<organism evidence="2 3">
    <name type="scientific">Lasiosphaeria ovina</name>
    <dbReference type="NCBI Taxonomy" id="92902"/>
    <lineage>
        <taxon>Eukaryota</taxon>
        <taxon>Fungi</taxon>
        <taxon>Dikarya</taxon>
        <taxon>Ascomycota</taxon>
        <taxon>Pezizomycotina</taxon>
        <taxon>Sordariomycetes</taxon>
        <taxon>Sordariomycetidae</taxon>
        <taxon>Sordariales</taxon>
        <taxon>Lasiosphaeriaceae</taxon>
        <taxon>Lasiosphaeria</taxon>
    </lineage>
</organism>